<sequence length="237" mass="26863">MCTTCKTMIPISMCKTFPFPIKATKWTCLPCGLPPPYRDALVHLRRHATTIADTASHFQVERSQLTHLARWHRVLESIPVAPSSHAPPTAPPPPLYTKTHLMHAVAYAAEHKCGCRRAARATEMHFHLPPNSVPHATVHQHMQQPRRRSKPGARLKLSVFEESLVAQQWILQQETHGTFLTKAQAADDMVTQLCRRNRPNPFVDCVNQRPSEGFWRGFLKRHPAVRFKSMRPPSGGN</sequence>
<keyword evidence="3" id="KW-1185">Reference proteome</keyword>
<accession>A0A485KYV1</accession>
<evidence type="ECO:0000313" key="1">
    <source>
        <dbReference type="EMBL" id="KAF0695479.1"/>
    </source>
</evidence>
<dbReference type="EMBL" id="VJMH01005478">
    <property type="protein sequence ID" value="KAF0695479.1"/>
    <property type="molecule type" value="Genomic_DNA"/>
</dbReference>
<organism evidence="2 3">
    <name type="scientific">Aphanomyces stellatus</name>
    <dbReference type="NCBI Taxonomy" id="120398"/>
    <lineage>
        <taxon>Eukaryota</taxon>
        <taxon>Sar</taxon>
        <taxon>Stramenopiles</taxon>
        <taxon>Oomycota</taxon>
        <taxon>Saprolegniomycetes</taxon>
        <taxon>Saprolegniales</taxon>
        <taxon>Verrucalvaceae</taxon>
        <taxon>Aphanomyces</taxon>
    </lineage>
</organism>
<gene>
    <name evidence="2" type="primary">Aste57867_13722</name>
    <name evidence="1" type="ORF">As57867_013672</name>
    <name evidence="2" type="ORF">ASTE57867_13722</name>
</gene>
<reference evidence="2 3" key="1">
    <citation type="submission" date="2019-03" db="EMBL/GenBank/DDBJ databases">
        <authorList>
            <person name="Gaulin E."/>
            <person name="Dumas B."/>
        </authorList>
    </citation>
    <scope>NUCLEOTIDE SEQUENCE [LARGE SCALE GENOMIC DNA]</scope>
    <source>
        <strain evidence="2">CBS 568.67</strain>
    </source>
</reference>
<dbReference type="AlphaFoldDB" id="A0A485KYV1"/>
<evidence type="ECO:0000313" key="3">
    <source>
        <dbReference type="Proteomes" id="UP000332933"/>
    </source>
</evidence>
<name>A0A485KYV1_9STRA</name>
<reference evidence="1" key="2">
    <citation type="submission" date="2019-06" db="EMBL/GenBank/DDBJ databases">
        <title>Genomics analysis of Aphanomyces spp. identifies a new class of oomycete effector associated with host adaptation.</title>
        <authorList>
            <person name="Gaulin E."/>
        </authorList>
    </citation>
    <scope>NUCLEOTIDE SEQUENCE</scope>
    <source>
        <strain evidence="1">CBS 578.67</strain>
    </source>
</reference>
<evidence type="ECO:0000313" key="2">
    <source>
        <dbReference type="EMBL" id="VFT90555.1"/>
    </source>
</evidence>
<proteinExistence type="predicted"/>
<dbReference type="OrthoDB" id="71166at2759"/>
<dbReference type="Proteomes" id="UP000332933">
    <property type="component" value="Unassembled WGS sequence"/>
</dbReference>
<protein>
    <submittedName>
        <fullName evidence="2">Aste57867_13722 protein</fullName>
    </submittedName>
</protein>
<dbReference type="EMBL" id="CAADRA010005499">
    <property type="protein sequence ID" value="VFT90555.1"/>
    <property type="molecule type" value="Genomic_DNA"/>
</dbReference>